<keyword evidence="2" id="KW-0808">Transferase</keyword>
<dbReference type="RefSeq" id="WP_078502528.1">
    <property type="nucleotide sequence ID" value="NZ_MSZX01000016.1"/>
</dbReference>
<accession>A0A1T2X0S9</accession>
<dbReference type="Gene3D" id="3.40.630.30">
    <property type="match status" value="1"/>
</dbReference>
<sequence length="161" mass="18444">MNQPPLSLHIAPLSEAHAEAICEWSFEPPYDIYGWLSWEEMQRLGIEFGDPTFRVQQYASIISVDEELIGFAQFFPMVGVTRLGVCMRPDLCGQGLGSTFMETIVQEALRRTPQHEIDLEVHTWNKRAIRTYEKSGFTITDTYDKRTPEGLAQFHCMVLQG</sequence>
<evidence type="ECO:0000313" key="2">
    <source>
        <dbReference type="EMBL" id="OPA73504.1"/>
    </source>
</evidence>
<protein>
    <submittedName>
        <fullName evidence="2">GNAT family N-acetyltransferase</fullName>
    </submittedName>
</protein>
<dbReference type="InterPro" id="IPR016181">
    <property type="entry name" value="Acyl_CoA_acyltransferase"/>
</dbReference>
<dbReference type="GO" id="GO:0016747">
    <property type="term" value="F:acyltransferase activity, transferring groups other than amino-acyl groups"/>
    <property type="evidence" value="ECO:0007669"/>
    <property type="project" value="InterPro"/>
</dbReference>
<dbReference type="PROSITE" id="PS51186">
    <property type="entry name" value="GNAT"/>
    <property type="match status" value="1"/>
</dbReference>
<dbReference type="InterPro" id="IPR000182">
    <property type="entry name" value="GNAT_dom"/>
</dbReference>
<organism evidence="2 3">
    <name type="scientific">Paenibacillus selenitireducens</name>
    <dbReference type="NCBI Taxonomy" id="1324314"/>
    <lineage>
        <taxon>Bacteria</taxon>
        <taxon>Bacillati</taxon>
        <taxon>Bacillota</taxon>
        <taxon>Bacilli</taxon>
        <taxon>Bacillales</taxon>
        <taxon>Paenibacillaceae</taxon>
        <taxon>Paenibacillus</taxon>
    </lineage>
</organism>
<dbReference type="AlphaFoldDB" id="A0A1T2X0S9"/>
<keyword evidence="3" id="KW-1185">Reference proteome</keyword>
<name>A0A1T2X0S9_9BACL</name>
<dbReference type="Proteomes" id="UP000190188">
    <property type="component" value="Unassembled WGS sequence"/>
</dbReference>
<feature type="domain" description="N-acetyltransferase" evidence="1">
    <location>
        <begin position="8"/>
        <end position="160"/>
    </location>
</feature>
<evidence type="ECO:0000259" key="1">
    <source>
        <dbReference type="PROSITE" id="PS51186"/>
    </source>
</evidence>
<proteinExistence type="predicted"/>
<dbReference type="OrthoDB" id="423921at2"/>
<dbReference type="CDD" id="cd04301">
    <property type="entry name" value="NAT_SF"/>
    <property type="match status" value="1"/>
</dbReference>
<dbReference type="EMBL" id="MSZX01000016">
    <property type="protein sequence ID" value="OPA73504.1"/>
    <property type="molecule type" value="Genomic_DNA"/>
</dbReference>
<dbReference type="Pfam" id="PF00583">
    <property type="entry name" value="Acetyltransf_1"/>
    <property type="match status" value="1"/>
</dbReference>
<gene>
    <name evidence="2" type="ORF">BVG16_28145</name>
</gene>
<reference evidence="2 3" key="1">
    <citation type="submission" date="2017-01" db="EMBL/GenBank/DDBJ databases">
        <title>Genome analysis of Paenibacillus selenitrireducens ES3-24.</title>
        <authorList>
            <person name="Xu D."/>
            <person name="Yao R."/>
            <person name="Zheng S."/>
        </authorList>
    </citation>
    <scope>NUCLEOTIDE SEQUENCE [LARGE SCALE GENOMIC DNA]</scope>
    <source>
        <strain evidence="2 3">ES3-24</strain>
    </source>
</reference>
<comment type="caution">
    <text evidence="2">The sequence shown here is derived from an EMBL/GenBank/DDBJ whole genome shotgun (WGS) entry which is preliminary data.</text>
</comment>
<dbReference type="STRING" id="1324314.BVG16_28145"/>
<evidence type="ECO:0000313" key="3">
    <source>
        <dbReference type="Proteomes" id="UP000190188"/>
    </source>
</evidence>
<dbReference type="SUPFAM" id="SSF55729">
    <property type="entry name" value="Acyl-CoA N-acyltransferases (Nat)"/>
    <property type="match status" value="1"/>
</dbReference>